<evidence type="ECO:0000313" key="2">
    <source>
        <dbReference type="Proteomes" id="UP000304148"/>
    </source>
</evidence>
<reference evidence="2" key="1">
    <citation type="submission" date="2018-08" db="EMBL/GenBank/DDBJ databases">
        <authorList>
            <person name="Chevrot R."/>
        </authorList>
    </citation>
    <scope>NUCLEOTIDE SEQUENCE [LARGE SCALE GENOMIC DNA]</scope>
</reference>
<name>A0A383RG98_PAEAL</name>
<dbReference type="Proteomes" id="UP000304148">
    <property type="component" value="Chromosome"/>
</dbReference>
<gene>
    <name evidence="1" type="ORF">PBLR_14265</name>
</gene>
<dbReference type="EMBL" id="LS992241">
    <property type="protein sequence ID" value="SYX85843.1"/>
    <property type="molecule type" value="Genomic_DNA"/>
</dbReference>
<organism evidence="1 2">
    <name type="scientific">Paenibacillus alvei</name>
    <name type="common">Bacillus alvei</name>
    <dbReference type="NCBI Taxonomy" id="44250"/>
    <lineage>
        <taxon>Bacteria</taxon>
        <taxon>Bacillati</taxon>
        <taxon>Bacillota</taxon>
        <taxon>Bacilli</taxon>
        <taxon>Bacillales</taxon>
        <taxon>Paenibacillaceae</taxon>
        <taxon>Paenibacillus</taxon>
    </lineage>
</organism>
<dbReference type="AlphaFoldDB" id="A0A383RG98"/>
<accession>A0A383RG98</accession>
<evidence type="ECO:0000313" key="1">
    <source>
        <dbReference type="EMBL" id="SYX85843.1"/>
    </source>
</evidence>
<sequence>MHISVRKRMILTSYAVISLEKGGNHGLRWLTVFLTASNIGY</sequence>
<protein>
    <submittedName>
        <fullName evidence="1">Uncharacterized protein</fullName>
    </submittedName>
</protein>
<proteinExistence type="predicted"/>